<evidence type="ECO:0000313" key="2">
    <source>
        <dbReference type="EMBL" id="MBE9667615.1"/>
    </source>
</evidence>
<dbReference type="Gene3D" id="2.60.40.1190">
    <property type="match status" value="1"/>
</dbReference>
<protein>
    <recommendedName>
        <fullName evidence="1">Carbohydrate-binding domain-containing protein</fullName>
    </recommendedName>
</protein>
<dbReference type="Proteomes" id="UP000632774">
    <property type="component" value="Unassembled WGS sequence"/>
</dbReference>
<feature type="domain" description="Carbohydrate-binding" evidence="1">
    <location>
        <begin position="30"/>
        <end position="209"/>
    </location>
</feature>
<gene>
    <name evidence="2" type="ORF">IRJ18_14670</name>
</gene>
<evidence type="ECO:0000313" key="3">
    <source>
        <dbReference type="Proteomes" id="UP000632774"/>
    </source>
</evidence>
<organism evidence="2 3">
    <name type="scientific">Mucilaginibacter boryungensis</name>
    <dbReference type="NCBI Taxonomy" id="768480"/>
    <lineage>
        <taxon>Bacteria</taxon>
        <taxon>Pseudomonadati</taxon>
        <taxon>Bacteroidota</taxon>
        <taxon>Sphingobacteriia</taxon>
        <taxon>Sphingobacteriales</taxon>
        <taxon>Sphingobacteriaceae</taxon>
        <taxon>Mucilaginibacter</taxon>
    </lineage>
</organism>
<sequence>MRQLNIPFLSTIDSLSDLWEVSLLMDLQKRHAISATPWPSHPYQPEVHFNISHGVDCIFLKYYVKENNIRALHRKINSPVYTDTCVEFFIGFGNETAYYNFEFNCMGTCQAGYGANRENRHLLAETVIRNISCLPYLKHITGNFSIYWELTLIIPFGVFQHHNVSSLANTVCRMNFYKCGDELPVPHYLAWNTIVSNEPNFHLPQFFGEGYFTDITDQLSV</sequence>
<accession>A0ABR9XKT5</accession>
<reference evidence="2 3" key="1">
    <citation type="submission" date="2020-10" db="EMBL/GenBank/DDBJ databases">
        <title>Mucilaginibacter mali sp. nov., isolated from rhizosphere soil of apple orchard.</title>
        <authorList>
            <person name="Lee J.-S."/>
            <person name="Kim H.S."/>
            <person name="Kim J.-S."/>
        </authorList>
    </citation>
    <scope>NUCLEOTIDE SEQUENCE [LARGE SCALE GENOMIC DNA]</scope>
    <source>
        <strain evidence="2 3">KCTC 23157</strain>
    </source>
</reference>
<dbReference type="EMBL" id="JADFFM010000002">
    <property type="protein sequence ID" value="MBE9667615.1"/>
    <property type="molecule type" value="Genomic_DNA"/>
</dbReference>
<dbReference type="InterPro" id="IPR010502">
    <property type="entry name" value="Carb-bd_dom_fam9"/>
</dbReference>
<dbReference type="RefSeq" id="WP_194107072.1">
    <property type="nucleotide sequence ID" value="NZ_JADFFM010000002.1"/>
</dbReference>
<dbReference type="CDD" id="cd09620">
    <property type="entry name" value="CBM9_like_3"/>
    <property type="match status" value="1"/>
</dbReference>
<keyword evidence="3" id="KW-1185">Reference proteome</keyword>
<name>A0ABR9XKT5_9SPHI</name>
<dbReference type="Pfam" id="PF16011">
    <property type="entry name" value="CBM9_2"/>
    <property type="match status" value="1"/>
</dbReference>
<proteinExistence type="predicted"/>
<comment type="caution">
    <text evidence="2">The sequence shown here is derived from an EMBL/GenBank/DDBJ whole genome shotgun (WGS) entry which is preliminary data.</text>
</comment>
<evidence type="ECO:0000259" key="1">
    <source>
        <dbReference type="Pfam" id="PF16011"/>
    </source>
</evidence>